<dbReference type="Gene3D" id="3.30.1360.30">
    <property type="entry name" value="GAD-like domain"/>
    <property type="match status" value="1"/>
</dbReference>
<dbReference type="NCBIfam" id="TIGR00459">
    <property type="entry name" value="aspS_bact"/>
    <property type="match status" value="1"/>
</dbReference>
<dbReference type="InterPro" id="IPR002312">
    <property type="entry name" value="Asp/Asn-tRNA-synth_IIb"/>
</dbReference>
<dbReference type="PRINTS" id="PR01042">
    <property type="entry name" value="TRNASYNTHASP"/>
</dbReference>
<dbReference type="NCBIfam" id="NF001750">
    <property type="entry name" value="PRK00476.1"/>
    <property type="match status" value="1"/>
</dbReference>
<dbReference type="InterPro" id="IPR004115">
    <property type="entry name" value="GAD-like_sf"/>
</dbReference>
<comment type="caution">
    <text evidence="7">Lacks conserved residue(s) required for the propagation of feature annotation.</text>
</comment>
<evidence type="ECO:0000256" key="5">
    <source>
        <dbReference type="ARBA" id="ARBA00022917"/>
    </source>
</evidence>
<dbReference type="InterPro" id="IPR004364">
    <property type="entry name" value="Aa-tRNA-synt_II"/>
</dbReference>
<feature type="binding site" evidence="7">
    <location>
        <position position="507"/>
    </location>
    <ligand>
        <name>L-aspartate</name>
        <dbReference type="ChEBI" id="CHEBI:29991"/>
    </ligand>
</feature>
<keyword evidence="10" id="KW-1185">Reference proteome</keyword>
<dbReference type="InterPro" id="IPR012340">
    <property type="entry name" value="NA-bd_OB-fold"/>
</dbReference>
<dbReference type="InterPro" id="IPR047090">
    <property type="entry name" value="AspRS_core"/>
</dbReference>
<proteinExistence type="inferred from homology"/>
<dbReference type="Gene3D" id="2.40.50.140">
    <property type="entry name" value="Nucleic acid-binding proteins"/>
    <property type="match status" value="1"/>
</dbReference>
<protein>
    <recommendedName>
        <fullName evidence="7">Aspartate--tRNA(Asp/Asn) ligase</fullName>
        <ecNumber evidence="7">6.1.1.23</ecNumber>
    </recommendedName>
    <alternativeName>
        <fullName evidence="7">Aspartyl-tRNA synthetase</fullName>
        <shortName evidence="7">AspRS</shortName>
    </alternativeName>
    <alternativeName>
        <fullName evidence="7">Non-discriminating aspartyl-tRNA synthetase</fullName>
        <shortName evidence="7">ND-AspRS</shortName>
    </alternativeName>
</protein>
<dbReference type="PROSITE" id="PS50862">
    <property type="entry name" value="AA_TRNA_LIGASE_II"/>
    <property type="match status" value="1"/>
</dbReference>
<evidence type="ECO:0000313" key="10">
    <source>
        <dbReference type="Proteomes" id="UP000199032"/>
    </source>
</evidence>
<dbReference type="GO" id="GO:0006422">
    <property type="term" value="P:aspartyl-tRNA aminoacylation"/>
    <property type="evidence" value="ECO:0007669"/>
    <property type="project" value="UniProtKB-UniRule"/>
</dbReference>
<dbReference type="Pfam" id="PF00152">
    <property type="entry name" value="tRNA-synt_2"/>
    <property type="match status" value="1"/>
</dbReference>
<evidence type="ECO:0000256" key="7">
    <source>
        <dbReference type="HAMAP-Rule" id="MF_00044"/>
    </source>
</evidence>
<evidence type="ECO:0000256" key="3">
    <source>
        <dbReference type="ARBA" id="ARBA00022741"/>
    </source>
</evidence>
<feature type="binding site" evidence="7">
    <location>
        <begin position="552"/>
        <end position="555"/>
    </location>
    <ligand>
        <name>ATP</name>
        <dbReference type="ChEBI" id="CHEBI:30616"/>
    </ligand>
</feature>
<dbReference type="InterPro" id="IPR004524">
    <property type="entry name" value="Asp-tRNA-ligase_1"/>
</dbReference>
<feature type="site" description="Important for tRNA non-discrimination" evidence="7">
    <location>
        <position position="50"/>
    </location>
</feature>
<comment type="similarity">
    <text evidence="1 7">Belongs to the class-II aminoacyl-tRNA synthetase family. Type 1 subfamily.</text>
</comment>
<dbReference type="CDD" id="cd04317">
    <property type="entry name" value="EcAspRS_like_N"/>
    <property type="match status" value="1"/>
</dbReference>
<feature type="binding site" evidence="7">
    <location>
        <position position="194"/>
    </location>
    <ligand>
        <name>L-aspartate</name>
        <dbReference type="ChEBI" id="CHEBI:29991"/>
    </ligand>
</feature>
<dbReference type="GO" id="GO:0050560">
    <property type="term" value="F:aspartate-tRNA(Asn) ligase activity"/>
    <property type="evidence" value="ECO:0007669"/>
    <property type="project" value="UniProtKB-EC"/>
</dbReference>
<keyword evidence="4 7" id="KW-0067">ATP-binding</keyword>
<dbReference type="HAMAP" id="MF_00044">
    <property type="entry name" value="Asp_tRNA_synth_type1"/>
    <property type="match status" value="1"/>
</dbReference>
<feature type="binding site" evidence="7">
    <location>
        <position position="249"/>
    </location>
    <ligand>
        <name>ATP</name>
        <dbReference type="ChEBI" id="CHEBI:30616"/>
    </ligand>
</feature>
<evidence type="ECO:0000313" key="9">
    <source>
        <dbReference type="EMBL" id="CUS39723.1"/>
    </source>
</evidence>
<keyword evidence="7" id="KW-0963">Cytoplasm</keyword>
<comment type="subunit">
    <text evidence="7">Homodimer.</text>
</comment>
<dbReference type="SUPFAM" id="SSF50249">
    <property type="entry name" value="Nucleic acid-binding proteins"/>
    <property type="match status" value="1"/>
</dbReference>
<evidence type="ECO:0000256" key="6">
    <source>
        <dbReference type="ARBA" id="ARBA00023146"/>
    </source>
</evidence>
<evidence type="ECO:0000256" key="2">
    <source>
        <dbReference type="ARBA" id="ARBA00022598"/>
    </source>
</evidence>
<dbReference type="STRING" id="1742972.COMA1_90027"/>
<gene>
    <name evidence="7 9" type="primary">aspS</name>
    <name evidence="9" type="ORF">COMA1_90027</name>
</gene>
<evidence type="ECO:0000256" key="4">
    <source>
        <dbReference type="ARBA" id="ARBA00022840"/>
    </source>
</evidence>
<dbReference type="InterPro" id="IPR029351">
    <property type="entry name" value="GAD_dom"/>
</dbReference>
<dbReference type="InterPro" id="IPR004365">
    <property type="entry name" value="NA-bd_OB_tRNA"/>
</dbReference>
<dbReference type="Pfam" id="PF01336">
    <property type="entry name" value="tRNA_anti-codon"/>
    <property type="match status" value="1"/>
</dbReference>
<dbReference type="GO" id="GO:0005524">
    <property type="term" value="F:ATP binding"/>
    <property type="evidence" value="ECO:0007669"/>
    <property type="project" value="UniProtKB-UniRule"/>
</dbReference>
<evidence type="ECO:0000259" key="8">
    <source>
        <dbReference type="PROSITE" id="PS50862"/>
    </source>
</evidence>
<comment type="function">
    <text evidence="7">Aspartyl-tRNA synthetase with relaxed tRNA specificity since it is able to aspartylate not only its cognate tRNA(Asp) but also tRNA(Asn). Reaction proceeds in two steps: L-aspartate is first activated by ATP to form Asp-AMP and then transferred to the acceptor end of tRNA(Asp/Asn).</text>
</comment>
<organism evidence="9 10">
    <name type="scientific">Candidatus Nitrospira nitrosa</name>
    <dbReference type="NCBI Taxonomy" id="1742972"/>
    <lineage>
        <taxon>Bacteria</taxon>
        <taxon>Pseudomonadati</taxon>
        <taxon>Nitrospirota</taxon>
        <taxon>Nitrospiria</taxon>
        <taxon>Nitrospirales</taxon>
        <taxon>Nitrospiraceae</taxon>
        <taxon>Nitrospira</taxon>
    </lineage>
</organism>
<dbReference type="CDD" id="cd00777">
    <property type="entry name" value="AspRS_core"/>
    <property type="match status" value="1"/>
</dbReference>
<dbReference type="Pfam" id="PF02938">
    <property type="entry name" value="GAD"/>
    <property type="match status" value="1"/>
</dbReference>
<keyword evidence="6 7" id="KW-0030">Aminoacyl-tRNA synthetase</keyword>
<feature type="domain" description="Aminoacyl-transfer RNA synthetases class-II family profile" evidence="8">
    <location>
        <begin position="167"/>
        <end position="573"/>
    </location>
</feature>
<feature type="region of interest" description="Aspartate" evidence="7">
    <location>
        <begin position="218"/>
        <end position="221"/>
    </location>
</feature>
<dbReference type="GO" id="GO:0003676">
    <property type="term" value="F:nucleic acid binding"/>
    <property type="evidence" value="ECO:0007669"/>
    <property type="project" value="InterPro"/>
</dbReference>
<feature type="binding site" evidence="7">
    <location>
        <position position="466"/>
    </location>
    <ligand>
        <name>L-aspartate</name>
        <dbReference type="ChEBI" id="CHEBI:29991"/>
    </ligand>
</feature>
<dbReference type="GO" id="GO:0004815">
    <property type="term" value="F:aspartate-tRNA ligase activity"/>
    <property type="evidence" value="ECO:0007669"/>
    <property type="project" value="UniProtKB-UniRule"/>
</dbReference>
<comment type="catalytic activity">
    <reaction evidence="7">
        <text>tRNA(Asx) + L-aspartate + ATP = L-aspartyl-tRNA(Asx) + AMP + diphosphate</text>
        <dbReference type="Rhea" id="RHEA:18349"/>
        <dbReference type="Rhea" id="RHEA-COMP:9710"/>
        <dbReference type="Rhea" id="RHEA-COMP:9711"/>
        <dbReference type="ChEBI" id="CHEBI:29991"/>
        <dbReference type="ChEBI" id="CHEBI:30616"/>
        <dbReference type="ChEBI" id="CHEBI:33019"/>
        <dbReference type="ChEBI" id="CHEBI:78442"/>
        <dbReference type="ChEBI" id="CHEBI:78516"/>
        <dbReference type="ChEBI" id="CHEBI:456215"/>
        <dbReference type="EC" id="6.1.1.23"/>
    </reaction>
</comment>
<dbReference type="Proteomes" id="UP000199032">
    <property type="component" value="Unassembled WGS sequence"/>
</dbReference>
<dbReference type="InterPro" id="IPR045864">
    <property type="entry name" value="aa-tRNA-synth_II/BPL/LPL"/>
</dbReference>
<dbReference type="PANTHER" id="PTHR22594:SF5">
    <property type="entry name" value="ASPARTATE--TRNA LIGASE, MITOCHONDRIAL"/>
    <property type="match status" value="1"/>
</dbReference>
<dbReference type="InterPro" id="IPR006195">
    <property type="entry name" value="aa-tRNA-synth_II"/>
</dbReference>
<evidence type="ECO:0000256" key="1">
    <source>
        <dbReference type="ARBA" id="ARBA00006303"/>
    </source>
</evidence>
<reference evidence="9 10" key="1">
    <citation type="submission" date="2015-10" db="EMBL/GenBank/DDBJ databases">
        <authorList>
            <person name="Gilbert D.G."/>
        </authorList>
    </citation>
    <scope>NUCLEOTIDE SEQUENCE [LARGE SCALE GENOMIC DNA]</scope>
    <source>
        <strain evidence="9">COMA1</strain>
    </source>
</reference>
<comment type="subcellular location">
    <subcellularLocation>
        <location evidence="7">Cytoplasm</location>
    </subcellularLocation>
</comment>
<sequence>MGQAGASETIFFEESQGGMKIRTHRCGELKKAQVGQTVVLNGWVQRRRDHGMVIFIDLRDRTGITQVVFNAERNLQCHQAAHSLRSECVVSVTGQVMARPDESKNPDLSTGDIEVFVDEVEILNEAKTPPFLIEDDADVTESIRLKYRFLDLRRPRMQQLLSLRHGITQATREFVNAEGFLEVETPILTKSTPEGARDYLVPSRVNAGQFFALPQSPQLFKQVLMVSGVDRYYQIARCFRDEDLRNDRQPEFTQIDLEMSFVDREQIMSLMERMIVTIFRNVGGVQLPTPFPRMTYAEAMGRYGSDKPDLRFDMPLHDMTAFGAASEFKVFKDAATKGGIVKALVVKGGATLSRTRIDALGETAKSFGAKGLAWLKLTAEGQLESVIAKFLDAKAFAVALPEAKPGDLVLFGADKPAVVHDVMGRIRLLLGEELNLIDKTAWKPLWVIDFPMLDYDAEQKRYMAIHHPFTAPLDEDLPLLESDPLKARAKAYDMVLNGSEIGGGSIRIHRRDVQSKVFDLLGIGKDDAVLKFGFLLEALEYGAPPHGGIAFGLDRLVMLLGNADSIRDVIAFPKTQRAQCPLTDAPSAVAADQLKELRIKLDLVE</sequence>
<accession>A0A0S4LUS2</accession>
<keyword evidence="2 7" id="KW-0436">Ligase</keyword>
<dbReference type="SUPFAM" id="SSF55261">
    <property type="entry name" value="GAD domain-like"/>
    <property type="match status" value="1"/>
</dbReference>
<dbReference type="PANTHER" id="PTHR22594">
    <property type="entry name" value="ASPARTYL/LYSYL-TRNA SYNTHETASE"/>
    <property type="match status" value="1"/>
</dbReference>
<dbReference type="InterPro" id="IPR047089">
    <property type="entry name" value="Asp-tRNA-ligase_1_N"/>
</dbReference>
<dbReference type="GO" id="GO:0005737">
    <property type="term" value="C:cytoplasm"/>
    <property type="evidence" value="ECO:0007669"/>
    <property type="project" value="UniProtKB-SubCell"/>
</dbReference>
<dbReference type="EC" id="6.1.1.23" evidence="7"/>
<feature type="binding site" evidence="7">
    <location>
        <begin position="240"/>
        <end position="242"/>
    </location>
    <ligand>
        <name>ATP</name>
        <dbReference type="ChEBI" id="CHEBI:30616"/>
    </ligand>
</feature>
<keyword evidence="3 7" id="KW-0547">Nucleotide-binding</keyword>
<dbReference type="EMBL" id="CZQA01000015">
    <property type="protein sequence ID" value="CUS39723.1"/>
    <property type="molecule type" value="Genomic_DNA"/>
</dbReference>
<dbReference type="AlphaFoldDB" id="A0A0S4LUS2"/>
<name>A0A0S4LUS2_9BACT</name>
<dbReference type="SUPFAM" id="SSF55681">
    <property type="entry name" value="Class II aaRS and biotin synthetases"/>
    <property type="match status" value="1"/>
</dbReference>
<feature type="binding site" evidence="7">
    <location>
        <position position="500"/>
    </location>
    <ligand>
        <name>ATP</name>
        <dbReference type="ChEBI" id="CHEBI:30616"/>
    </ligand>
</feature>
<keyword evidence="5 7" id="KW-0648">Protein biosynthesis</keyword>
<dbReference type="Gene3D" id="3.30.930.10">
    <property type="entry name" value="Bira Bifunctional Protein, Domain 2"/>
    <property type="match status" value="1"/>
</dbReference>
<feature type="binding site" evidence="7">
    <location>
        <position position="240"/>
    </location>
    <ligand>
        <name>L-aspartate</name>
        <dbReference type="ChEBI" id="CHEBI:29991"/>
    </ligand>
</feature>